<organism evidence="8">
    <name type="scientific">freshwater metagenome</name>
    <dbReference type="NCBI Taxonomy" id="449393"/>
    <lineage>
        <taxon>unclassified sequences</taxon>
        <taxon>metagenomes</taxon>
        <taxon>ecological metagenomes</taxon>
    </lineage>
</organism>
<evidence type="ECO:0000256" key="4">
    <source>
        <dbReference type="ARBA" id="ARBA00022692"/>
    </source>
</evidence>
<dbReference type="EMBL" id="CAEZSC010000020">
    <property type="protein sequence ID" value="CAB4532764.1"/>
    <property type="molecule type" value="Genomic_DNA"/>
</dbReference>
<comment type="subcellular location">
    <subcellularLocation>
        <location evidence="1">Cell membrane</location>
        <topology evidence="1">Multi-pass membrane protein</topology>
    </subcellularLocation>
</comment>
<dbReference type="PANTHER" id="PTHR42775:SF1">
    <property type="entry name" value="PERMEASE RV2963-RELATED"/>
    <property type="match status" value="1"/>
</dbReference>
<dbReference type="PANTHER" id="PTHR42775">
    <property type="entry name" value="PERMEASE RV2963-RELATED"/>
    <property type="match status" value="1"/>
</dbReference>
<evidence type="ECO:0000256" key="5">
    <source>
        <dbReference type="ARBA" id="ARBA00022989"/>
    </source>
</evidence>
<evidence type="ECO:0000256" key="3">
    <source>
        <dbReference type="ARBA" id="ARBA00022475"/>
    </source>
</evidence>
<evidence type="ECO:0000313" key="8">
    <source>
        <dbReference type="EMBL" id="CAB4532764.1"/>
    </source>
</evidence>
<gene>
    <name evidence="8" type="ORF">UFOPK1380_00501</name>
</gene>
<keyword evidence="5 7" id="KW-1133">Transmembrane helix</keyword>
<sequence>MLAAITYLAVFARTFIDAEKVRSKLGKVNSGSAHGLAAAIGVATPFCSCSAVPVFTGFVRSGVPVSQAISFLVASPLVNEVAVVLLATSVGWAIAGLYAATGFALAIASGLLLRRIVNPSWTEIEPKQLLNLMDSQGRRVVPTFGERAQAAWSEAKETVKTTFPYILIGVGFGAAIHGWMPTSLVHQIVAWGPVFGVIAAAIVGIPLYSGIATVIPVITALHEKGMPMGTLLAFSMSVTALSLPEALLLKSVMKPKLLVAYFSTVAIGIIAIGIFFNLILGNS</sequence>
<feature type="transmembrane region" description="Helical" evidence="7">
    <location>
        <begin position="92"/>
        <end position="113"/>
    </location>
</feature>
<dbReference type="InterPro" id="IPR053166">
    <property type="entry name" value="UPF0718_permease"/>
</dbReference>
<feature type="transmembrane region" description="Helical" evidence="7">
    <location>
        <begin position="192"/>
        <end position="219"/>
    </location>
</feature>
<dbReference type="GO" id="GO:0005886">
    <property type="term" value="C:plasma membrane"/>
    <property type="evidence" value="ECO:0007669"/>
    <property type="project" value="UniProtKB-SubCell"/>
</dbReference>
<dbReference type="AlphaFoldDB" id="A0A6J6B274"/>
<dbReference type="InterPro" id="IPR005524">
    <property type="entry name" value="DUF318"/>
</dbReference>
<proteinExistence type="inferred from homology"/>
<evidence type="ECO:0000256" key="1">
    <source>
        <dbReference type="ARBA" id="ARBA00004651"/>
    </source>
</evidence>
<keyword evidence="4 7" id="KW-0812">Transmembrane</keyword>
<evidence type="ECO:0000256" key="6">
    <source>
        <dbReference type="ARBA" id="ARBA00023136"/>
    </source>
</evidence>
<feature type="transmembrane region" description="Helical" evidence="7">
    <location>
        <begin position="258"/>
        <end position="280"/>
    </location>
</feature>
<feature type="transmembrane region" description="Helical" evidence="7">
    <location>
        <begin position="34"/>
        <end position="56"/>
    </location>
</feature>
<reference evidence="8" key="1">
    <citation type="submission" date="2020-05" db="EMBL/GenBank/DDBJ databases">
        <authorList>
            <person name="Chiriac C."/>
            <person name="Salcher M."/>
            <person name="Ghai R."/>
            <person name="Kavagutti S V."/>
        </authorList>
    </citation>
    <scope>NUCLEOTIDE SEQUENCE</scope>
</reference>
<feature type="transmembrane region" description="Helical" evidence="7">
    <location>
        <begin position="162"/>
        <end position="180"/>
    </location>
</feature>
<evidence type="ECO:0000256" key="2">
    <source>
        <dbReference type="ARBA" id="ARBA00006386"/>
    </source>
</evidence>
<feature type="transmembrane region" description="Helical" evidence="7">
    <location>
        <begin position="231"/>
        <end position="252"/>
    </location>
</feature>
<keyword evidence="6 7" id="KW-0472">Membrane</keyword>
<name>A0A6J6B274_9ZZZZ</name>
<keyword evidence="3" id="KW-1003">Cell membrane</keyword>
<protein>
    <submittedName>
        <fullName evidence="8">Unannotated protein</fullName>
    </submittedName>
</protein>
<comment type="similarity">
    <text evidence="2">Belongs to the UPF0718 family.</text>
</comment>
<dbReference type="Pfam" id="PF03773">
    <property type="entry name" value="ArsP_1"/>
    <property type="match status" value="1"/>
</dbReference>
<evidence type="ECO:0000256" key="7">
    <source>
        <dbReference type="SAM" id="Phobius"/>
    </source>
</evidence>
<accession>A0A6J6B274</accession>
<feature type="transmembrane region" description="Helical" evidence="7">
    <location>
        <begin position="68"/>
        <end position="86"/>
    </location>
</feature>